<keyword evidence="1" id="KW-0472">Membrane</keyword>
<feature type="transmembrane region" description="Helical" evidence="1">
    <location>
        <begin position="81"/>
        <end position="100"/>
    </location>
</feature>
<keyword evidence="1" id="KW-1133">Transmembrane helix</keyword>
<dbReference type="OrthoDB" id="2436717at2"/>
<gene>
    <name evidence="2" type="ORF">EJP77_07815</name>
</gene>
<name>A0A433XHJ3_9BACL</name>
<evidence type="ECO:0000313" key="2">
    <source>
        <dbReference type="EMBL" id="RUT33542.1"/>
    </source>
</evidence>
<protein>
    <submittedName>
        <fullName evidence="2">DUF2269 family protein</fullName>
    </submittedName>
</protein>
<dbReference type="RefSeq" id="WP_127198656.1">
    <property type="nucleotide sequence ID" value="NZ_RZNX01000002.1"/>
</dbReference>
<evidence type="ECO:0000313" key="3">
    <source>
        <dbReference type="Proteomes" id="UP000272464"/>
    </source>
</evidence>
<feature type="transmembrane region" description="Helical" evidence="1">
    <location>
        <begin position="57"/>
        <end position="75"/>
    </location>
</feature>
<dbReference type="EMBL" id="RZNX01000002">
    <property type="protein sequence ID" value="RUT33542.1"/>
    <property type="molecule type" value="Genomic_DNA"/>
</dbReference>
<comment type="caution">
    <text evidence="2">The sequence shown here is derived from an EMBL/GenBank/DDBJ whole genome shotgun (WGS) entry which is preliminary data.</text>
</comment>
<proteinExistence type="predicted"/>
<reference evidence="2 3" key="1">
    <citation type="submission" date="2018-12" db="EMBL/GenBank/DDBJ databases">
        <authorList>
            <person name="Sun L."/>
            <person name="Chen Z."/>
        </authorList>
    </citation>
    <scope>NUCLEOTIDE SEQUENCE [LARGE SCALE GENOMIC DNA]</scope>
    <source>
        <strain evidence="2 3">3-5-3</strain>
    </source>
</reference>
<dbReference type="AlphaFoldDB" id="A0A433XHJ3"/>
<organism evidence="2 3">
    <name type="scientific">Paenibacillus zeisoli</name>
    <dbReference type="NCBI Taxonomy" id="2496267"/>
    <lineage>
        <taxon>Bacteria</taxon>
        <taxon>Bacillati</taxon>
        <taxon>Bacillota</taxon>
        <taxon>Bacilli</taxon>
        <taxon>Bacillales</taxon>
        <taxon>Paenibacillaceae</taxon>
        <taxon>Paenibacillus</taxon>
    </lineage>
</organism>
<keyword evidence="1" id="KW-0812">Transmembrane</keyword>
<feature type="transmembrane region" description="Helical" evidence="1">
    <location>
        <begin position="121"/>
        <end position="140"/>
    </location>
</feature>
<evidence type="ECO:0000256" key="1">
    <source>
        <dbReference type="SAM" id="Phobius"/>
    </source>
</evidence>
<feature type="transmembrane region" description="Helical" evidence="1">
    <location>
        <begin position="7"/>
        <end position="30"/>
    </location>
</feature>
<keyword evidence="3" id="KW-1185">Reference proteome</keyword>
<accession>A0A433XHJ3</accession>
<dbReference type="Proteomes" id="UP000272464">
    <property type="component" value="Unassembled WGS sequence"/>
</dbReference>
<sequence>MVLLYKLLLYIHILSAIASIGPFFVLISLVRRMRMAEWPELGAYIHMFRSSTRLVKHMGHVLVGSGILLAYTAGYAWDTSWIVATLLIMAGSIVFLARAFSPKLRKFAEPDHDKKLLVQQLSRSVWMYLVILLIMLWLMVAKPRLW</sequence>